<dbReference type="EMBL" id="BAAAMR010000090">
    <property type="protein sequence ID" value="GAA2160185.1"/>
    <property type="molecule type" value="Genomic_DNA"/>
</dbReference>
<keyword evidence="2" id="KW-1185">Reference proteome</keyword>
<accession>A0ABN3ACU0</accession>
<comment type="caution">
    <text evidence="1">The sequence shown here is derived from an EMBL/GenBank/DDBJ whole genome shotgun (WGS) entry which is preliminary data.</text>
</comment>
<name>A0ABN3ACU0_9ACTN</name>
<dbReference type="SUPFAM" id="SSF47789">
    <property type="entry name" value="C-terminal domain of RNA polymerase alpha subunit"/>
    <property type="match status" value="1"/>
</dbReference>
<evidence type="ECO:0008006" key="3">
    <source>
        <dbReference type="Google" id="ProtNLM"/>
    </source>
</evidence>
<dbReference type="RefSeq" id="WP_344278239.1">
    <property type="nucleotide sequence ID" value="NZ_BAAAMR010000090.1"/>
</dbReference>
<sequence length="70" mass="7398">MSTDHSTALPKLAAPARRALAGAGYSTLEQLAQARESDIASLHGMGPNALKTLRLTLQEHDLSFHGEGDT</sequence>
<gene>
    <name evidence="1" type="ORF">GCM10009727_73040</name>
</gene>
<evidence type="ECO:0000313" key="2">
    <source>
        <dbReference type="Proteomes" id="UP001501020"/>
    </source>
</evidence>
<dbReference type="Proteomes" id="UP001501020">
    <property type="component" value="Unassembled WGS sequence"/>
</dbReference>
<dbReference type="Gene3D" id="1.10.150.20">
    <property type="entry name" value="5' to 3' exonuclease, C-terminal subdomain"/>
    <property type="match status" value="1"/>
</dbReference>
<protein>
    <recommendedName>
        <fullName evidence="3">DNA-binding protein</fullName>
    </recommendedName>
</protein>
<organism evidence="1 2">
    <name type="scientific">Actinomadura napierensis</name>
    <dbReference type="NCBI Taxonomy" id="267854"/>
    <lineage>
        <taxon>Bacteria</taxon>
        <taxon>Bacillati</taxon>
        <taxon>Actinomycetota</taxon>
        <taxon>Actinomycetes</taxon>
        <taxon>Streptosporangiales</taxon>
        <taxon>Thermomonosporaceae</taxon>
        <taxon>Actinomadura</taxon>
    </lineage>
</organism>
<proteinExistence type="predicted"/>
<evidence type="ECO:0000313" key="1">
    <source>
        <dbReference type="EMBL" id="GAA2160185.1"/>
    </source>
</evidence>
<reference evidence="1 2" key="1">
    <citation type="journal article" date="2019" name="Int. J. Syst. Evol. Microbiol.">
        <title>The Global Catalogue of Microorganisms (GCM) 10K type strain sequencing project: providing services to taxonomists for standard genome sequencing and annotation.</title>
        <authorList>
            <consortium name="The Broad Institute Genomics Platform"/>
            <consortium name="The Broad Institute Genome Sequencing Center for Infectious Disease"/>
            <person name="Wu L."/>
            <person name="Ma J."/>
        </authorList>
    </citation>
    <scope>NUCLEOTIDE SEQUENCE [LARGE SCALE GENOMIC DNA]</scope>
    <source>
        <strain evidence="1 2">JCM 13850</strain>
    </source>
</reference>